<evidence type="ECO:0000256" key="4">
    <source>
        <dbReference type="ARBA" id="ARBA00011245"/>
    </source>
</evidence>
<dbReference type="PRINTS" id="PR00984">
    <property type="entry name" value="TRNASYNTHILE"/>
</dbReference>
<dbReference type="SUPFAM" id="SSF50677">
    <property type="entry name" value="ValRS/IleRS/LeuRS editing domain"/>
    <property type="match status" value="1"/>
</dbReference>
<evidence type="ECO:0000256" key="1">
    <source>
        <dbReference type="ARBA" id="ARBA00001947"/>
    </source>
</evidence>
<evidence type="ECO:0000256" key="15">
    <source>
        <dbReference type="HAMAP-Rule" id="MF_02003"/>
    </source>
</evidence>
<feature type="binding site" evidence="15">
    <location>
        <position position="602"/>
    </location>
    <ligand>
        <name>ATP</name>
        <dbReference type="ChEBI" id="CHEBI:30616"/>
    </ligand>
</feature>
<dbReference type="Gene3D" id="1.10.730.10">
    <property type="entry name" value="Isoleucyl-tRNA Synthetase, Domain 1"/>
    <property type="match status" value="1"/>
</dbReference>
<evidence type="ECO:0000256" key="13">
    <source>
        <dbReference type="ARBA" id="ARBA00025217"/>
    </source>
</evidence>
<comment type="function">
    <text evidence="13 15">Catalyzes the attachment of isoleucine to tRNA(Ile). As IleRS can inadvertently accommodate and process structurally similar amino acids such as valine, to avoid such errors it has two additional distinct tRNA(Ile)-dependent editing activities. One activity is designated as 'pretransfer' editing and involves the hydrolysis of activated Val-AMP. The other activity is designated 'posttransfer' editing and involves deacylation of mischarged Val-tRNA(Ile).</text>
</comment>
<dbReference type="OrthoDB" id="9810365at2"/>
<keyword evidence="19" id="KW-1185">Reference proteome</keyword>
<feature type="domain" description="Methionyl/Valyl/Leucyl/Isoleucyl-tRNA synthetase anticodon-binding" evidence="17">
    <location>
        <begin position="686"/>
        <end position="831"/>
    </location>
</feature>
<gene>
    <name evidence="15" type="primary">ileS</name>
    <name evidence="18" type="ORF">AN216_17720</name>
</gene>
<dbReference type="GO" id="GO:0002161">
    <property type="term" value="F:aminoacyl-tRNA deacylase activity"/>
    <property type="evidence" value="ECO:0007669"/>
    <property type="project" value="InterPro"/>
</dbReference>
<proteinExistence type="inferred from homology"/>
<dbReference type="InterPro" id="IPR002301">
    <property type="entry name" value="Ile-tRNA-ligase"/>
</dbReference>
<dbReference type="Gene3D" id="3.90.740.10">
    <property type="entry name" value="Valyl/Leucyl/Isoleucyl-tRNA synthetase, editing domain"/>
    <property type="match status" value="1"/>
</dbReference>
<dbReference type="InterPro" id="IPR033709">
    <property type="entry name" value="Anticodon_Ile_ABEc"/>
</dbReference>
<dbReference type="InterPro" id="IPR013155">
    <property type="entry name" value="M/V/L/I-tRNA-synth_anticd-bd"/>
</dbReference>
<dbReference type="FunFam" id="1.10.730.10:FF:000021">
    <property type="entry name" value="Isoleucine--tRNA ligase"/>
    <property type="match status" value="1"/>
</dbReference>
<dbReference type="PANTHER" id="PTHR42780">
    <property type="entry name" value="SOLEUCYL-TRNA SYNTHETASE"/>
    <property type="match status" value="1"/>
</dbReference>
<dbReference type="InterPro" id="IPR009080">
    <property type="entry name" value="tRNAsynth_Ia_anticodon-bd"/>
</dbReference>
<dbReference type="GO" id="GO:0000049">
    <property type="term" value="F:tRNA binding"/>
    <property type="evidence" value="ECO:0007669"/>
    <property type="project" value="InterPro"/>
</dbReference>
<dbReference type="GO" id="GO:0004822">
    <property type="term" value="F:isoleucine-tRNA ligase activity"/>
    <property type="evidence" value="ECO:0007669"/>
    <property type="project" value="UniProtKB-UniRule"/>
</dbReference>
<comment type="similarity">
    <text evidence="3 15">Belongs to the class-I aminoacyl-tRNA synthetase family. IleS type 2 subfamily.</text>
</comment>
<dbReference type="Proteomes" id="UP000176101">
    <property type="component" value="Unassembled WGS sequence"/>
</dbReference>
<keyword evidence="8 15" id="KW-0547">Nucleotide-binding</keyword>
<keyword evidence="7 15" id="KW-0479">Metal-binding</keyword>
<keyword evidence="12 15" id="KW-0030">Aminoacyl-tRNA synthetase</keyword>
<evidence type="ECO:0000256" key="11">
    <source>
        <dbReference type="ARBA" id="ARBA00022917"/>
    </source>
</evidence>
<protein>
    <recommendedName>
        <fullName evidence="15">Isoleucine--tRNA ligase</fullName>
        <ecNumber evidence="15">6.1.1.5</ecNumber>
    </recommendedName>
    <alternativeName>
        <fullName evidence="15">Isoleucyl-tRNA synthetase</fullName>
        <shortName evidence="15">IleRS</shortName>
    </alternativeName>
</protein>
<evidence type="ECO:0000256" key="7">
    <source>
        <dbReference type="ARBA" id="ARBA00022723"/>
    </source>
</evidence>
<evidence type="ECO:0000256" key="3">
    <source>
        <dbReference type="ARBA" id="ARBA00007078"/>
    </source>
</evidence>
<dbReference type="InterPro" id="IPR014729">
    <property type="entry name" value="Rossmann-like_a/b/a_fold"/>
</dbReference>
<dbReference type="SUPFAM" id="SSF47323">
    <property type="entry name" value="Anticodon-binding domain of a subclass of class I aminoacyl-tRNA synthetases"/>
    <property type="match status" value="1"/>
</dbReference>
<evidence type="ECO:0000313" key="18">
    <source>
        <dbReference type="EMBL" id="OEU97074.1"/>
    </source>
</evidence>
<comment type="domain">
    <text evidence="15">IleRS has two distinct active sites: one for aminoacylation and one for editing. The misactivated valine is translocated from the active site to the editing site, which sterically excludes the correctly activated isoleucine. The single editing site contains two valyl binding pockets, one specific for each substrate (Val-AMP or Val-tRNA(Ile)).</text>
</comment>
<comment type="cofactor">
    <cofactor evidence="1 15">
        <name>Zn(2+)</name>
        <dbReference type="ChEBI" id="CHEBI:29105"/>
    </cofactor>
</comment>
<evidence type="ECO:0000256" key="8">
    <source>
        <dbReference type="ARBA" id="ARBA00022741"/>
    </source>
</evidence>
<reference evidence="18 19" key="1">
    <citation type="journal article" date="2016" name="Front. Microbiol.">
        <title>Comparative Genomics Analysis of Streptomyces Species Reveals Their Adaptation to the Marine Environment and Their Diversity at the Genomic Level.</title>
        <authorList>
            <person name="Tian X."/>
            <person name="Zhang Z."/>
            <person name="Yang T."/>
            <person name="Chen M."/>
            <person name="Li J."/>
            <person name="Chen F."/>
            <person name="Yang J."/>
            <person name="Li W."/>
            <person name="Zhang B."/>
            <person name="Zhang Z."/>
            <person name="Wu J."/>
            <person name="Zhang C."/>
            <person name="Long L."/>
            <person name="Xiao J."/>
        </authorList>
    </citation>
    <scope>NUCLEOTIDE SEQUENCE [LARGE SCALE GENOMIC DNA]</scope>
    <source>
        <strain evidence="18 19">SCSIO 02100</strain>
    </source>
</reference>
<dbReference type="CDD" id="cd00818">
    <property type="entry name" value="IleRS_core"/>
    <property type="match status" value="1"/>
</dbReference>
<evidence type="ECO:0000256" key="12">
    <source>
        <dbReference type="ARBA" id="ARBA00023146"/>
    </source>
</evidence>
<keyword evidence="9 15" id="KW-0862">Zinc</keyword>
<name>A0A1E7JZH5_9ACTN</name>
<dbReference type="EMBL" id="LJGU01000132">
    <property type="protein sequence ID" value="OEU97074.1"/>
    <property type="molecule type" value="Genomic_DNA"/>
</dbReference>
<dbReference type="PANTHER" id="PTHR42780:SF1">
    <property type="entry name" value="ISOLEUCINE--TRNA LIGASE, CYTOPLASMIC"/>
    <property type="match status" value="1"/>
</dbReference>
<dbReference type="STRING" id="1075402.AN216_17720"/>
<comment type="caution">
    <text evidence="18">The sequence shown here is derived from an EMBL/GenBank/DDBJ whole genome shotgun (WGS) entry which is preliminary data.</text>
</comment>
<evidence type="ECO:0000256" key="10">
    <source>
        <dbReference type="ARBA" id="ARBA00022840"/>
    </source>
</evidence>
<organism evidence="18 19">
    <name type="scientific">Streptomyces oceani</name>
    <dbReference type="NCBI Taxonomy" id="1075402"/>
    <lineage>
        <taxon>Bacteria</taxon>
        <taxon>Bacillati</taxon>
        <taxon>Actinomycetota</taxon>
        <taxon>Actinomycetes</taxon>
        <taxon>Kitasatosporales</taxon>
        <taxon>Streptomycetaceae</taxon>
        <taxon>Streptomyces</taxon>
    </lineage>
</organism>
<dbReference type="Pfam" id="PF00133">
    <property type="entry name" value="tRNA-synt_1"/>
    <property type="match status" value="1"/>
</dbReference>
<dbReference type="Pfam" id="PF19302">
    <property type="entry name" value="DUF5915"/>
    <property type="match status" value="1"/>
</dbReference>
<dbReference type="RefSeq" id="WP_070197634.1">
    <property type="nucleotide sequence ID" value="NZ_LJGU01000132.1"/>
</dbReference>
<dbReference type="FunFam" id="3.90.740.10:FF:000016">
    <property type="entry name" value="Isoleucine--tRNA ligase"/>
    <property type="match status" value="1"/>
</dbReference>
<dbReference type="InterPro" id="IPR023586">
    <property type="entry name" value="Ile-tRNA-ligase_type2"/>
</dbReference>
<evidence type="ECO:0000256" key="6">
    <source>
        <dbReference type="ARBA" id="ARBA00022598"/>
    </source>
</evidence>
<dbReference type="NCBIfam" id="TIGR00392">
    <property type="entry name" value="ileS"/>
    <property type="match status" value="1"/>
</dbReference>
<evidence type="ECO:0000256" key="5">
    <source>
        <dbReference type="ARBA" id="ARBA00022490"/>
    </source>
</evidence>
<keyword evidence="5 15" id="KW-0963">Cytoplasm</keyword>
<keyword evidence="11 15" id="KW-0648">Protein biosynthesis</keyword>
<dbReference type="InterPro" id="IPR002300">
    <property type="entry name" value="aa-tRNA-synth_Ia"/>
</dbReference>
<feature type="short sequence motif" description="'HIGH' region" evidence="15">
    <location>
        <begin position="54"/>
        <end position="64"/>
    </location>
</feature>
<dbReference type="FunFam" id="3.40.50.620:FF:000063">
    <property type="entry name" value="Isoleucine--tRNA ligase"/>
    <property type="match status" value="1"/>
</dbReference>
<feature type="short sequence motif" description="'KMSKS' region" evidence="15">
    <location>
        <begin position="599"/>
        <end position="603"/>
    </location>
</feature>
<sequence length="1051" mass="117228">MSPHPQQYHPVPAQVDLPALEHAVLDFWREHKVFARTLEQSEGRPEWVFYEGPPTANGMPGAHHIEARVFKDVFPRFRTMRGYHVARKAGWDCHGLPVELAVEKELGFNGKQDIENFGIAEFNARCRESVTRHTDAFAQLTDRMGYWVDLDDAYRTMDPEYIESVWWSLKEIHGKGLLVEDHRVAPWCPRCGTGLSDHELAQGYETVVDPSVFVRMPLTSGPLAGEAALLAWTTTPWTLVSNTAVAAHPEVTYVVATDGQERLVVAEPLLEKALGEGWTTTGQSFTGAEMELWSYERPFRLVELEGANVVVNADYVTTEDGTGLVHQAPAFGEDDLRTCRGYGLPVVNPVRTDGTFEEDLALVGGQFFKKADETLVADLEARGLLLRHTPYEHSYPHCWRCHTALLYYAQPSWYIRTTQVKDALLRENERTNWYPDSVKHGRYGDWLDNNIDWALSRNRYWGTPLPIWRCAEDHLTCVGSLAELSELTGTDQSGLDPHRPYIDAVTFACPRCDGTATRVPEVIDAWYDSGSMPFAQWGYPYRNRELFEKRYPAQFICEAIDQTRGWFYTLMAVGTLVFDRSSYENVVCLGHILAEDGRKMSKHLGNILEPVPLMDRHGADAVRWFMAAGGSPWASRRVGHGTIQEVVRKTLLTYWNTVAFQALYARTTGWAPSATDPAPEQRPLLDRWLLSELHALTDLVTAAMENYDTQRAGKLLSTFVDDLSNWYVRRSRRRFWQGDPGALRTLHDTVETITRLMAPIAPFITERVWQDLVVPVTTEAPASVHLATWPEADLDAVEPELSGDMLLVRRLVELGRATRAESGVKTRQPLSRALVAAQGFATLSPDLRRQITEELNVSQLDSLSEVGGSLVDTSAKGNFRALGQRFGKDTQAVATAIAEADAAELSEALRAGSASVQVAGERVVLVPEEVIITETPREGWSVASDSGATVALDLEITPDLRRAGLARDVIRLVQDARKNSGLDVADRIALRWTAEDPDVVRALSDHAELIAEEVLATDFAEGDGEDGPDGFGEPVRDEALGGLSFRLRKVG</sequence>
<dbReference type="EC" id="6.1.1.5" evidence="15"/>
<evidence type="ECO:0000256" key="2">
    <source>
        <dbReference type="ARBA" id="ARBA00004496"/>
    </source>
</evidence>
<dbReference type="Gene3D" id="3.40.50.620">
    <property type="entry name" value="HUPs"/>
    <property type="match status" value="2"/>
</dbReference>
<keyword evidence="6 15" id="KW-0436">Ligase</keyword>
<dbReference type="AlphaFoldDB" id="A0A1E7JZH5"/>
<evidence type="ECO:0000259" key="16">
    <source>
        <dbReference type="Pfam" id="PF00133"/>
    </source>
</evidence>
<accession>A0A1E7JZH5</accession>
<evidence type="ECO:0000256" key="14">
    <source>
        <dbReference type="ARBA" id="ARBA00048359"/>
    </source>
</evidence>
<dbReference type="GO" id="GO:0005524">
    <property type="term" value="F:ATP binding"/>
    <property type="evidence" value="ECO:0007669"/>
    <property type="project" value="UniProtKB-UniRule"/>
</dbReference>
<feature type="domain" description="Aminoacyl-tRNA synthetase class Ia" evidence="16">
    <location>
        <begin position="24"/>
        <end position="627"/>
    </location>
</feature>
<dbReference type="GO" id="GO:0006428">
    <property type="term" value="P:isoleucyl-tRNA aminoacylation"/>
    <property type="evidence" value="ECO:0007669"/>
    <property type="project" value="UniProtKB-UniRule"/>
</dbReference>
<dbReference type="HAMAP" id="MF_02003">
    <property type="entry name" value="Ile_tRNA_synth_type2"/>
    <property type="match status" value="1"/>
</dbReference>
<evidence type="ECO:0000259" key="17">
    <source>
        <dbReference type="Pfam" id="PF08264"/>
    </source>
</evidence>
<keyword evidence="10 15" id="KW-0067">ATP-binding</keyword>
<evidence type="ECO:0000313" key="19">
    <source>
        <dbReference type="Proteomes" id="UP000176101"/>
    </source>
</evidence>
<comment type="subcellular location">
    <subcellularLocation>
        <location evidence="2 15">Cytoplasm</location>
    </subcellularLocation>
</comment>
<dbReference type="GO" id="GO:0008270">
    <property type="term" value="F:zinc ion binding"/>
    <property type="evidence" value="ECO:0007669"/>
    <property type="project" value="UniProtKB-UniRule"/>
</dbReference>
<evidence type="ECO:0000256" key="9">
    <source>
        <dbReference type="ARBA" id="ARBA00022833"/>
    </source>
</evidence>
<comment type="catalytic activity">
    <reaction evidence="14 15">
        <text>tRNA(Ile) + L-isoleucine + ATP = L-isoleucyl-tRNA(Ile) + AMP + diphosphate</text>
        <dbReference type="Rhea" id="RHEA:11060"/>
        <dbReference type="Rhea" id="RHEA-COMP:9666"/>
        <dbReference type="Rhea" id="RHEA-COMP:9695"/>
        <dbReference type="ChEBI" id="CHEBI:30616"/>
        <dbReference type="ChEBI" id="CHEBI:33019"/>
        <dbReference type="ChEBI" id="CHEBI:58045"/>
        <dbReference type="ChEBI" id="CHEBI:78442"/>
        <dbReference type="ChEBI" id="CHEBI:78528"/>
        <dbReference type="ChEBI" id="CHEBI:456215"/>
        <dbReference type="EC" id="6.1.1.5"/>
    </reaction>
</comment>
<dbReference type="CDD" id="cd07961">
    <property type="entry name" value="Anticodon_Ia_Ile_ABEc"/>
    <property type="match status" value="1"/>
</dbReference>
<dbReference type="InterPro" id="IPR009008">
    <property type="entry name" value="Val/Leu/Ile-tRNA-synth_edit"/>
</dbReference>
<dbReference type="SUPFAM" id="SSF52374">
    <property type="entry name" value="Nucleotidylyl transferase"/>
    <property type="match status" value="1"/>
</dbReference>
<dbReference type="Pfam" id="PF08264">
    <property type="entry name" value="Anticodon_1"/>
    <property type="match status" value="1"/>
</dbReference>
<comment type="subunit">
    <text evidence="4 15">Monomer.</text>
</comment>
<dbReference type="FunFam" id="3.40.50.620:FF:000075">
    <property type="entry name" value="Isoleucine--tRNA ligase"/>
    <property type="match status" value="1"/>
</dbReference>
<dbReference type="GO" id="GO:0005737">
    <property type="term" value="C:cytoplasm"/>
    <property type="evidence" value="ECO:0007669"/>
    <property type="project" value="UniProtKB-SubCell"/>
</dbReference>
<dbReference type="PATRIC" id="fig|1075402.3.peg.2531"/>